<reference evidence="2" key="1">
    <citation type="submission" date="2009-05" db="EMBL/GenBank/DDBJ databases">
        <title>The genome sequence of Ajellomyces capsulatus strain H143.</title>
        <authorList>
            <person name="Champion M."/>
            <person name="Cuomo C.A."/>
            <person name="Ma L.-J."/>
            <person name="Henn M.R."/>
            <person name="Sil A."/>
            <person name="Goldman B."/>
            <person name="Young S.K."/>
            <person name="Kodira C.D."/>
            <person name="Zeng Q."/>
            <person name="Koehrsen M."/>
            <person name="Alvarado L."/>
            <person name="Berlin A.M."/>
            <person name="Borenstein D."/>
            <person name="Chen Z."/>
            <person name="Engels R."/>
            <person name="Freedman E."/>
            <person name="Gellesch M."/>
            <person name="Goldberg J."/>
            <person name="Griggs A."/>
            <person name="Gujja S."/>
            <person name="Heiman D.I."/>
            <person name="Hepburn T.A."/>
            <person name="Howarth C."/>
            <person name="Jen D."/>
            <person name="Larson L."/>
            <person name="Lewis B."/>
            <person name="Mehta T."/>
            <person name="Park D."/>
            <person name="Pearson M."/>
            <person name="Roberts A."/>
            <person name="Saif S."/>
            <person name="Shea T.D."/>
            <person name="Shenoy N."/>
            <person name="Sisk P."/>
            <person name="Stolte C."/>
            <person name="Sykes S."/>
            <person name="Walk T."/>
            <person name="White J."/>
            <person name="Yandava C."/>
            <person name="Klein B."/>
            <person name="McEwen J.G."/>
            <person name="Puccia R."/>
            <person name="Goldman G.H."/>
            <person name="Felipe M.S."/>
            <person name="Nino-Vega G."/>
            <person name="San-Blas G."/>
            <person name="Taylor J.W."/>
            <person name="Mendoza L."/>
            <person name="Galagan J.E."/>
            <person name="Nusbaum C."/>
            <person name="Birren B.W."/>
        </authorList>
    </citation>
    <scope>NUCLEOTIDE SEQUENCE [LARGE SCALE GENOMIC DNA]</scope>
    <source>
        <strain evidence="2">H143</strain>
    </source>
</reference>
<gene>
    <name evidence="1" type="ORF">HCDG_06857</name>
</gene>
<sequence>MWYLRLTHYSLLSVKPYTNVGREDVLVDVEPILDEYSCEKKGYDSRGSVDGLTVNKYAVAKKEFVRLGAWSNFLQKRSCNDLGSADSNRKKLLCTSTAHETCERHQMAQNTSSMEKSHFTTFFQAYIVYQTEVRRLFERGDDKTKNENAERLQGKTHQEVLLRTMNHRKPQRNQLNNWRMTVVLSGKSRFLMRSGSQTLLVAAFKKRNATSEIGTTGRGDRNIRVYEFQVVEFAPCRNSTNNMQFRAVSVTGSHVWLTRQRSGRHISIINPSYGIRVMQITASQLQRGWAG</sequence>
<evidence type="ECO:0000313" key="2">
    <source>
        <dbReference type="Proteomes" id="UP000002624"/>
    </source>
</evidence>
<dbReference type="HOGENOM" id="CLU_956345_0_0_1"/>
<organism evidence="1 2">
    <name type="scientific">Ajellomyces capsulatus (strain H143)</name>
    <name type="common">Darling's disease fungus</name>
    <name type="synonym">Histoplasma capsulatum</name>
    <dbReference type="NCBI Taxonomy" id="544712"/>
    <lineage>
        <taxon>Eukaryota</taxon>
        <taxon>Fungi</taxon>
        <taxon>Dikarya</taxon>
        <taxon>Ascomycota</taxon>
        <taxon>Pezizomycotina</taxon>
        <taxon>Eurotiomycetes</taxon>
        <taxon>Eurotiomycetidae</taxon>
        <taxon>Onygenales</taxon>
        <taxon>Ajellomycetaceae</taxon>
        <taxon>Histoplasma</taxon>
    </lineage>
</organism>
<dbReference type="Proteomes" id="UP000002624">
    <property type="component" value="Unassembled WGS sequence"/>
</dbReference>
<evidence type="ECO:0000313" key="1">
    <source>
        <dbReference type="EMBL" id="EER38913.1"/>
    </source>
</evidence>
<dbReference type="AlphaFoldDB" id="C6HKX6"/>
<name>C6HKX6_AJECH</name>
<protein>
    <submittedName>
        <fullName evidence="1">Uncharacterized protein</fullName>
    </submittedName>
</protein>
<dbReference type="EMBL" id="GG692430">
    <property type="protein sequence ID" value="EER38913.1"/>
    <property type="molecule type" value="Genomic_DNA"/>
</dbReference>
<dbReference type="STRING" id="544712.C6HKX6"/>
<dbReference type="VEuPathDB" id="FungiDB:HCDG_06857"/>
<proteinExistence type="predicted"/>
<accession>C6HKX6</accession>